<dbReference type="InterPro" id="IPR008914">
    <property type="entry name" value="PEBP"/>
</dbReference>
<proteinExistence type="predicted"/>
<sequence length="211" mass="24078">MSPLAIFFFVSITISSLFSTLGVEVSYQDTIPYENTIMAPWMDSFDKKPNVTLYVCFKEDSCVVNGDTFGLKDTIEGPYVTLIGSELNEKDHYVYVCVDIDADNPRKPYAKNQVHWLVANIVGSIQPYQHVADVGKTVVPYLQPHKDFFYKGDYGTHRYYNLVFKQSIAGQNVTFDGDVRHFSVRKFVRENNLGYPMAGVLYKIDYNSKSD</sequence>
<dbReference type="Pfam" id="PF01161">
    <property type="entry name" value="PBP"/>
    <property type="match status" value="1"/>
</dbReference>
<evidence type="ECO:0000256" key="1">
    <source>
        <dbReference type="SAM" id="SignalP"/>
    </source>
</evidence>
<name>A0A9D4URJ1_ADICA</name>
<protein>
    <submittedName>
        <fullName evidence="2">Uncharacterized protein</fullName>
    </submittedName>
</protein>
<dbReference type="PANTHER" id="PTHR11362:SF150">
    <property type="match status" value="1"/>
</dbReference>
<dbReference type="Proteomes" id="UP000886520">
    <property type="component" value="Chromosome 12"/>
</dbReference>
<dbReference type="InterPro" id="IPR036610">
    <property type="entry name" value="PEBP-like_sf"/>
</dbReference>
<gene>
    <name evidence="2" type="ORF">GOP47_0012696</name>
</gene>
<dbReference type="CDD" id="cd00866">
    <property type="entry name" value="PEBP_euk"/>
    <property type="match status" value="1"/>
</dbReference>
<evidence type="ECO:0000313" key="2">
    <source>
        <dbReference type="EMBL" id="KAI5072590.1"/>
    </source>
</evidence>
<evidence type="ECO:0000313" key="3">
    <source>
        <dbReference type="Proteomes" id="UP000886520"/>
    </source>
</evidence>
<reference evidence="2" key="1">
    <citation type="submission" date="2021-01" db="EMBL/GenBank/DDBJ databases">
        <title>Adiantum capillus-veneris genome.</title>
        <authorList>
            <person name="Fang Y."/>
            <person name="Liao Q."/>
        </authorList>
    </citation>
    <scope>NUCLEOTIDE SEQUENCE</scope>
    <source>
        <strain evidence="2">H3</strain>
        <tissue evidence="2">Leaf</tissue>
    </source>
</reference>
<organism evidence="2 3">
    <name type="scientific">Adiantum capillus-veneris</name>
    <name type="common">Maidenhair fern</name>
    <dbReference type="NCBI Taxonomy" id="13818"/>
    <lineage>
        <taxon>Eukaryota</taxon>
        <taxon>Viridiplantae</taxon>
        <taxon>Streptophyta</taxon>
        <taxon>Embryophyta</taxon>
        <taxon>Tracheophyta</taxon>
        <taxon>Polypodiopsida</taxon>
        <taxon>Polypodiidae</taxon>
        <taxon>Polypodiales</taxon>
        <taxon>Pteridineae</taxon>
        <taxon>Pteridaceae</taxon>
        <taxon>Vittarioideae</taxon>
        <taxon>Adiantum</taxon>
    </lineage>
</organism>
<accession>A0A9D4URJ1</accession>
<dbReference type="InterPro" id="IPR035810">
    <property type="entry name" value="PEBP_euk"/>
</dbReference>
<keyword evidence="1" id="KW-0732">Signal</keyword>
<comment type="caution">
    <text evidence="2">The sequence shown here is derived from an EMBL/GenBank/DDBJ whole genome shotgun (WGS) entry which is preliminary data.</text>
</comment>
<feature type="chain" id="PRO_5038953962" evidence="1">
    <location>
        <begin position="23"/>
        <end position="211"/>
    </location>
</feature>
<dbReference type="OrthoDB" id="2506647at2759"/>
<dbReference type="EMBL" id="JABFUD020000012">
    <property type="protein sequence ID" value="KAI5072590.1"/>
    <property type="molecule type" value="Genomic_DNA"/>
</dbReference>
<dbReference type="PANTHER" id="PTHR11362">
    <property type="entry name" value="PHOSPHATIDYLETHANOLAMINE-BINDING PROTEIN"/>
    <property type="match status" value="1"/>
</dbReference>
<keyword evidence="3" id="KW-1185">Reference proteome</keyword>
<dbReference type="SUPFAM" id="SSF49777">
    <property type="entry name" value="PEBP-like"/>
    <property type="match status" value="1"/>
</dbReference>
<dbReference type="AlphaFoldDB" id="A0A9D4URJ1"/>
<feature type="signal peptide" evidence="1">
    <location>
        <begin position="1"/>
        <end position="22"/>
    </location>
</feature>
<dbReference type="Gene3D" id="3.90.280.10">
    <property type="entry name" value="PEBP-like"/>
    <property type="match status" value="1"/>
</dbReference>